<dbReference type="OrthoDB" id="186072at2759"/>
<evidence type="ECO:0000256" key="1">
    <source>
        <dbReference type="ARBA" id="ARBA00006394"/>
    </source>
</evidence>
<dbReference type="Proteomes" id="UP000886523">
    <property type="component" value="Unassembled WGS sequence"/>
</dbReference>
<protein>
    <recommendedName>
        <fullName evidence="2">malate synthase</fullName>
        <ecNumber evidence="2">2.3.3.9</ecNumber>
    </recommendedName>
</protein>
<dbReference type="Pfam" id="PF01274">
    <property type="entry name" value="MS_TIM-barrel"/>
    <property type="match status" value="1"/>
</dbReference>
<dbReference type="GO" id="GO:0005782">
    <property type="term" value="C:peroxisomal matrix"/>
    <property type="evidence" value="ECO:0007669"/>
    <property type="project" value="TreeGrafter"/>
</dbReference>
<sequence length="186" mass="20230">MLPDRKDVTMEVGFMDAYVRLLIQTCHKRKVAAMGGMSTAIPIKEDPKANEIAMAKVRADKSREVTAGHDGTWVAHPPICSIAMDVFNDGPNQYHVLRSQVVVAARDLLDTSVKGSITEDGVKGNVSAALETKNSLFTRPPSLLIGSKQCVSETGLHSHCSLSFPRSESPKYTLIGEEFQSAERTS</sequence>
<evidence type="ECO:0000313" key="5">
    <source>
        <dbReference type="Proteomes" id="UP000886523"/>
    </source>
</evidence>
<dbReference type="InterPro" id="IPR011076">
    <property type="entry name" value="Malate_synth_sf"/>
</dbReference>
<dbReference type="AlphaFoldDB" id="A0A9P6DVN9"/>
<evidence type="ECO:0000259" key="3">
    <source>
        <dbReference type="Pfam" id="PF01274"/>
    </source>
</evidence>
<dbReference type="InterPro" id="IPR006252">
    <property type="entry name" value="Malate_synthA"/>
</dbReference>
<dbReference type="GO" id="GO:0006097">
    <property type="term" value="P:glyoxylate cycle"/>
    <property type="evidence" value="ECO:0007669"/>
    <property type="project" value="InterPro"/>
</dbReference>
<dbReference type="SUPFAM" id="SSF51645">
    <property type="entry name" value="Malate synthase G"/>
    <property type="match status" value="1"/>
</dbReference>
<dbReference type="PANTHER" id="PTHR42902:SF1">
    <property type="entry name" value="MALATE SYNTHASE 1-RELATED"/>
    <property type="match status" value="1"/>
</dbReference>
<dbReference type="Gene3D" id="3.20.20.360">
    <property type="entry name" value="Malate synthase, domain 3"/>
    <property type="match status" value="1"/>
</dbReference>
<comment type="caution">
    <text evidence="4">The sequence shown here is derived from an EMBL/GenBank/DDBJ whole genome shotgun (WGS) entry which is preliminary data.</text>
</comment>
<organism evidence="4 5">
    <name type="scientific">Hydnum rufescens UP504</name>
    <dbReference type="NCBI Taxonomy" id="1448309"/>
    <lineage>
        <taxon>Eukaryota</taxon>
        <taxon>Fungi</taxon>
        <taxon>Dikarya</taxon>
        <taxon>Basidiomycota</taxon>
        <taxon>Agaricomycotina</taxon>
        <taxon>Agaricomycetes</taxon>
        <taxon>Cantharellales</taxon>
        <taxon>Hydnaceae</taxon>
        <taxon>Hydnum</taxon>
    </lineage>
</organism>
<feature type="domain" description="Malate synthase TIM barrel" evidence="3">
    <location>
        <begin position="1"/>
        <end position="110"/>
    </location>
</feature>
<gene>
    <name evidence="4" type="ORF">BS47DRAFT_1020289</name>
</gene>
<evidence type="ECO:0000256" key="2">
    <source>
        <dbReference type="ARBA" id="ARBA00012636"/>
    </source>
</evidence>
<dbReference type="InterPro" id="IPR046363">
    <property type="entry name" value="MS_N_TIM-barrel_dom"/>
</dbReference>
<comment type="similarity">
    <text evidence="1">Belongs to the malate synthase family.</text>
</comment>
<dbReference type="EC" id="2.3.3.9" evidence="2"/>
<name>A0A9P6DVN9_9AGAM</name>
<dbReference type="InterPro" id="IPR001465">
    <property type="entry name" value="Malate_synthase_TIM"/>
</dbReference>
<evidence type="ECO:0000313" key="4">
    <source>
        <dbReference type="EMBL" id="KAF9512874.1"/>
    </source>
</evidence>
<reference evidence="4" key="1">
    <citation type="journal article" date="2020" name="Nat. Commun.">
        <title>Large-scale genome sequencing of mycorrhizal fungi provides insights into the early evolution of symbiotic traits.</title>
        <authorList>
            <person name="Miyauchi S."/>
            <person name="Kiss E."/>
            <person name="Kuo A."/>
            <person name="Drula E."/>
            <person name="Kohler A."/>
            <person name="Sanchez-Garcia M."/>
            <person name="Morin E."/>
            <person name="Andreopoulos B."/>
            <person name="Barry K.W."/>
            <person name="Bonito G."/>
            <person name="Buee M."/>
            <person name="Carver A."/>
            <person name="Chen C."/>
            <person name="Cichocki N."/>
            <person name="Clum A."/>
            <person name="Culley D."/>
            <person name="Crous P.W."/>
            <person name="Fauchery L."/>
            <person name="Girlanda M."/>
            <person name="Hayes R.D."/>
            <person name="Keri Z."/>
            <person name="LaButti K."/>
            <person name="Lipzen A."/>
            <person name="Lombard V."/>
            <person name="Magnuson J."/>
            <person name="Maillard F."/>
            <person name="Murat C."/>
            <person name="Nolan M."/>
            <person name="Ohm R.A."/>
            <person name="Pangilinan J."/>
            <person name="Pereira M.F."/>
            <person name="Perotto S."/>
            <person name="Peter M."/>
            <person name="Pfister S."/>
            <person name="Riley R."/>
            <person name="Sitrit Y."/>
            <person name="Stielow J.B."/>
            <person name="Szollosi G."/>
            <person name="Zifcakova L."/>
            <person name="Stursova M."/>
            <person name="Spatafora J.W."/>
            <person name="Tedersoo L."/>
            <person name="Vaario L.M."/>
            <person name="Yamada A."/>
            <person name="Yan M."/>
            <person name="Wang P."/>
            <person name="Xu J."/>
            <person name="Bruns T."/>
            <person name="Baldrian P."/>
            <person name="Vilgalys R."/>
            <person name="Dunand C."/>
            <person name="Henrissat B."/>
            <person name="Grigoriev I.V."/>
            <person name="Hibbett D."/>
            <person name="Nagy L.G."/>
            <person name="Martin F.M."/>
        </authorList>
    </citation>
    <scope>NUCLEOTIDE SEQUENCE</scope>
    <source>
        <strain evidence="4">UP504</strain>
    </source>
</reference>
<dbReference type="EMBL" id="MU128980">
    <property type="protein sequence ID" value="KAF9512874.1"/>
    <property type="molecule type" value="Genomic_DNA"/>
</dbReference>
<accession>A0A9P6DVN9</accession>
<proteinExistence type="inferred from homology"/>
<dbReference type="GO" id="GO:0004474">
    <property type="term" value="F:malate synthase activity"/>
    <property type="evidence" value="ECO:0007669"/>
    <property type="project" value="UniProtKB-EC"/>
</dbReference>
<keyword evidence="5" id="KW-1185">Reference proteome</keyword>
<dbReference type="PANTHER" id="PTHR42902">
    <property type="entry name" value="MALATE SYNTHASE"/>
    <property type="match status" value="1"/>
</dbReference>